<evidence type="ECO:0000256" key="7">
    <source>
        <dbReference type="ARBA" id="ARBA00022490"/>
    </source>
</evidence>
<dbReference type="FunFam" id="3.40.50.1100:FF:000040">
    <property type="entry name" value="L-serine dehydratase, putative"/>
    <property type="match status" value="1"/>
</dbReference>
<evidence type="ECO:0000256" key="2">
    <source>
        <dbReference type="ARBA" id="ARBA00004496"/>
    </source>
</evidence>
<dbReference type="PROSITE" id="PS00165">
    <property type="entry name" value="DEHYDRATASE_SER_THR"/>
    <property type="match status" value="1"/>
</dbReference>
<evidence type="ECO:0000313" key="14">
    <source>
        <dbReference type="Proteomes" id="UP000664914"/>
    </source>
</evidence>
<dbReference type="InterPro" id="IPR001926">
    <property type="entry name" value="TrpB-like_PALP"/>
</dbReference>
<reference evidence="13" key="1">
    <citation type="submission" date="2020-07" db="EMBL/GenBank/DDBJ databases">
        <authorList>
            <person name="Camacho E."/>
        </authorList>
    </citation>
    <scope>NUCLEOTIDE SEQUENCE</scope>
    <source>
        <strain evidence="13">MPO218</strain>
    </source>
</reference>
<keyword evidence="6" id="KW-0312">Gluconeogenesis</keyword>
<dbReference type="Proteomes" id="UP000664914">
    <property type="component" value="Chromosome"/>
</dbReference>
<dbReference type="AlphaFoldDB" id="A0A975HGJ9"/>
<keyword evidence="7" id="KW-0963">Cytoplasm</keyword>
<dbReference type="InterPro" id="IPR050147">
    <property type="entry name" value="Ser/Thr_Dehydratase"/>
</dbReference>
<evidence type="ECO:0000256" key="3">
    <source>
        <dbReference type="ARBA" id="ARBA00004742"/>
    </source>
</evidence>
<sequence>MSELRDDIFHIKTPLLDCRGLSPGAAPKVRLKMECYQPTGSFKIRGIGLLCRHLHATGIKRLVSSSGGNAGIAAAYAARQLAMPISVVVPGTTSASAVSRLKELGADVIVNGDDWDAADRMARDLVDRDTAGYVPPFDHPLLWQGHSTLIDEMAMQGERPDAVVLAIGGGGLLCGVAEGMERVGWGDIPIIAVGATGADAFDQSVHAGRMVELPAIRSLAKSLGARKVAQAAFDWYGRRPIVSVVVSDRSAIGACRRFADEHQALVEPACGAALSLVYDRHSALASYASIVIVICGGVGVSLPLLQGWEEGTT</sequence>
<dbReference type="EC" id="4.3.1.17" evidence="5"/>
<feature type="transmembrane region" description="Helical" evidence="11">
    <location>
        <begin position="284"/>
        <end position="305"/>
    </location>
</feature>
<dbReference type="GO" id="GO:0030170">
    <property type="term" value="F:pyridoxal phosphate binding"/>
    <property type="evidence" value="ECO:0007669"/>
    <property type="project" value="InterPro"/>
</dbReference>
<evidence type="ECO:0000256" key="10">
    <source>
        <dbReference type="ARBA" id="ARBA00049406"/>
    </source>
</evidence>
<dbReference type="PANTHER" id="PTHR48078:SF2">
    <property type="entry name" value="CATABOLIC L-SERINE_THREONINE DEHYDRATASE"/>
    <property type="match status" value="1"/>
</dbReference>
<comment type="subcellular location">
    <subcellularLocation>
        <location evidence="2">Cytoplasm</location>
    </subcellularLocation>
</comment>
<comment type="cofactor">
    <cofactor evidence="1">
        <name>pyridoxal 5'-phosphate</name>
        <dbReference type="ChEBI" id="CHEBI:597326"/>
    </cofactor>
</comment>
<dbReference type="PANTHER" id="PTHR48078">
    <property type="entry name" value="THREONINE DEHYDRATASE, MITOCHONDRIAL-RELATED"/>
    <property type="match status" value="1"/>
</dbReference>
<organism evidence="13 14">
    <name type="scientific">Rhizorhabdus wittichii</name>
    <dbReference type="NCBI Taxonomy" id="160791"/>
    <lineage>
        <taxon>Bacteria</taxon>
        <taxon>Pseudomonadati</taxon>
        <taxon>Pseudomonadota</taxon>
        <taxon>Alphaproteobacteria</taxon>
        <taxon>Sphingomonadales</taxon>
        <taxon>Sphingomonadaceae</taxon>
        <taxon>Rhizorhabdus</taxon>
    </lineage>
</organism>
<evidence type="ECO:0000256" key="6">
    <source>
        <dbReference type="ARBA" id="ARBA00022432"/>
    </source>
</evidence>
<evidence type="ECO:0000256" key="9">
    <source>
        <dbReference type="ARBA" id="ARBA00023239"/>
    </source>
</evidence>
<comment type="catalytic activity">
    <reaction evidence="10">
        <text>L-serine = pyruvate + NH4(+)</text>
        <dbReference type="Rhea" id="RHEA:19169"/>
        <dbReference type="ChEBI" id="CHEBI:15361"/>
        <dbReference type="ChEBI" id="CHEBI:28938"/>
        <dbReference type="ChEBI" id="CHEBI:33384"/>
        <dbReference type="EC" id="4.3.1.17"/>
    </reaction>
</comment>
<evidence type="ECO:0000259" key="12">
    <source>
        <dbReference type="Pfam" id="PF00291"/>
    </source>
</evidence>
<comment type="similarity">
    <text evidence="4">Belongs to the serine/threonine dehydratase family.</text>
</comment>
<proteinExistence type="inferred from homology"/>
<dbReference type="GO" id="GO:0006094">
    <property type="term" value="P:gluconeogenesis"/>
    <property type="evidence" value="ECO:0007669"/>
    <property type="project" value="UniProtKB-KW"/>
</dbReference>
<gene>
    <name evidence="13" type="ORF">HRJ34_11015</name>
</gene>
<dbReference type="GO" id="GO:0009097">
    <property type="term" value="P:isoleucine biosynthetic process"/>
    <property type="evidence" value="ECO:0007669"/>
    <property type="project" value="TreeGrafter"/>
</dbReference>
<dbReference type="GO" id="GO:0005737">
    <property type="term" value="C:cytoplasm"/>
    <property type="evidence" value="ECO:0007669"/>
    <property type="project" value="UniProtKB-SubCell"/>
</dbReference>
<dbReference type="Pfam" id="PF00291">
    <property type="entry name" value="PALP"/>
    <property type="match status" value="1"/>
</dbReference>
<evidence type="ECO:0000256" key="11">
    <source>
        <dbReference type="SAM" id="Phobius"/>
    </source>
</evidence>
<dbReference type="GO" id="GO:0006565">
    <property type="term" value="P:L-serine catabolic process"/>
    <property type="evidence" value="ECO:0007669"/>
    <property type="project" value="TreeGrafter"/>
</dbReference>
<reference evidence="13" key="2">
    <citation type="submission" date="2021-04" db="EMBL/GenBank/DDBJ databases">
        <title>Isolation and genomic analysis of the ibuprofen-degrading bacterium Sphingomonas strain MPO218.</title>
        <authorList>
            <person name="Aulestia M."/>
            <person name="Flores A."/>
            <person name="Mangas E.L."/>
            <person name="Perez-Pulido A.J."/>
            <person name="Santero E."/>
            <person name="Camacho E.M."/>
        </authorList>
    </citation>
    <scope>NUCLEOTIDE SEQUENCE</scope>
    <source>
        <strain evidence="13">MPO218</strain>
    </source>
</reference>
<feature type="domain" description="Tryptophan synthase beta chain-like PALP" evidence="12">
    <location>
        <begin position="11"/>
        <end position="296"/>
    </location>
</feature>
<accession>A0A975HGJ9</accession>
<name>A0A975HGJ9_9SPHN</name>
<evidence type="ECO:0000313" key="13">
    <source>
        <dbReference type="EMBL" id="QTH24540.1"/>
    </source>
</evidence>
<dbReference type="EMBL" id="CP059319">
    <property type="protein sequence ID" value="QTH24540.1"/>
    <property type="molecule type" value="Genomic_DNA"/>
</dbReference>
<dbReference type="GO" id="GO:0004794">
    <property type="term" value="F:threonine deaminase activity"/>
    <property type="evidence" value="ECO:0007669"/>
    <property type="project" value="TreeGrafter"/>
</dbReference>
<comment type="pathway">
    <text evidence="3">Carbohydrate biosynthesis; gluconeogenesis.</text>
</comment>
<evidence type="ECO:0000256" key="1">
    <source>
        <dbReference type="ARBA" id="ARBA00001933"/>
    </source>
</evidence>
<dbReference type="SUPFAM" id="SSF53686">
    <property type="entry name" value="Tryptophan synthase beta subunit-like PLP-dependent enzymes"/>
    <property type="match status" value="1"/>
</dbReference>
<keyword evidence="11" id="KW-0812">Transmembrane</keyword>
<keyword evidence="8" id="KW-0663">Pyridoxal phosphate</keyword>
<evidence type="ECO:0000256" key="5">
    <source>
        <dbReference type="ARBA" id="ARBA00012093"/>
    </source>
</evidence>
<evidence type="ECO:0000256" key="8">
    <source>
        <dbReference type="ARBA" id="ARBA00022898"/>
    </source>
</evidence>
<dbReference type="InterPro" id="IPR000634">
    <property type="entry name" value="Ser/Thr_deHydtase_PyrdxlP-BS"/>
</dbReference>
<dbReference type="Gene3D" id="3.40.50.1100">
    <property type="match status" value="2"/>
</dbReference>
<evidence type="ECO:0000256" key="4">
    <source>
        <dbReference type="ARBA" id="ARBA00010869"/>
    </source>
</evidence>
<keyword evidence="11" id="KW-0472">Membrane</keyword>
<keyword evidence="11" id="KW-1133">Transmembrane helix</keyword>
<keyword evidence="9" id="KW-0456">Lyase</keyword>
<dbReference type="GO" id="GO:0003941">
    <property type="term" value="F:L-serine ammonia-lyase activity"/>
    <property type="evidence" value="ECO:0007669"/>
    <property type="project" value="UniProtKB-EC"/>
</dbReference>
<dbReference type="GO" id="GO:0006567">
    <property type="term" value="P:L-threonine catabolic process"/>
    <property type="evidence" value="ECO:0007669"/>
    <property type="project" value="TreeGrafter"/>
</dbReference>
<protein>
    <recommendedName>
        <fullName evidence="5">L-serine ammonia-lyase</fullName>
        <ecNumber evidence="5">4.3.1.17</ecNumber>
    </recommendedName>
</protein>
<dbReference type="InterPro" id="IPR036052">
    <property type="entry name" value="TrpB-like_PALP_sf"/>
</dbReference>